<gene>
    <name evidence="2" type="ORF">ALC57_14665</name>
</gene>
<evidence type="ECO:0000313" key="2">
    <source>
        <dbReference type="EMBL" id="KYN13107.1"/>
    </source>
</evidence>
<protein>
    <submittedName>
        <fullName evidence="2">Uncharacterized protein</fullName>
    </submittedName>
</protein>
<reference evidence="2 3" key="1">
    <citation type="submission" date="2015-09" db="EMBL/GenBank/DDBJ databases">
        <title>Trachymyrmex cornetzi WGS genome.</title>
        <authorList>
            <person name="Nygaard S."/>
            <person name="Hu H."/>
            <person name="Boomsma J."/>
            <person name="Zhang G."/>
        </authorList>
    </citation>
    <scope>NUCLEOTIDE SEQUENCE [LARGE SCALE GENOMIC DNA]</scope>
    <source>
        <strain evidence="2">Tcor2-1</strain>
        <tissue evidence="2">Whole body</tissue>
    </source>
</reference>
<sequence>MLVLSLLIGGRFDHGRTGSNMNDAPPMKDGGRRMRIGMVQLARARGKRGTDRECQKTRRPFSADGWNQASPMASILADALCLRYNDVLRRELFVATDRTIDVSANDTRG</sequence>
<dbReference type="AlphaFoldDB" id="A0A151IXV2"/>
<keyword evidence="3" id="KW-1185">Reference proteome</keyword>
<accession>A0A151IXV2</accession>
<organism evidence="2 3">
    <name type="scientific">Trachymyrmex cornetzi</name>
    <dbReference type="NCBI Taxonomy" id="471704"/>
    <lineage>
        <taxon>Eukaryota</taxon>
        <taxon>Metazoa</taxon>
        <taxon>Ecdysozoa</taxon>
        <taxon>Arthropoda</taxon>
        <taxon>Hexapoda</taxon>
        <taxon>Insecta</taxon>
        <taxon>Pterygota</taxon>
        <taxon>Neoptera</taxon>
        <taxon>Endopterygota</taxon>
        <taxon>Hymenoptera</taxon>
        <taxon>Apocrita</taxon>
        <taxon>Aculeata</taxon>
        <taxon>Formicoidea</taxon>
        <taxon>Formicidae</taxon>
        <taxon>Myrmicinae</taxon>
        <taxon>Trachymyrmex</taxon>
    </lineage>
</organism>
<proteinExistence type="predicted"/>
<name>A0A151IXV2_9HYME</name>
<dbReference type="Proteomes" id="UP000078492">
    <property type="component" value="Unassembled WGS sequence"/>
</dbReference>
<feature type="region of interest" description="Disordered" evidence="1">
    <location>
        <begin position="45"/>
        <end position="65"/>
    </location>
</feature>
<evidence type="ECO:0000313" key="3">
    <source>
        <dbReference type="Proteomes" id="UP000078492"/>
    </source>
</evidence>
<dbReference type="EMBL" id="KQ980791">
    <property type="protein sequence ID" value="KYN13107.1"/>
    <property type="molecule type" value="Genomic_DNA"/>
</dbReference>
<evidence type="ECO:0000256" key="1">
    <source>
        <dbReference type="SAM" id="MobiDB-lite"/>
    </source>
</evidence>